<organism evidence="1 2">
    <name type="scientific">Nocardioides zeae</name>
    <dbReference type="NCBI Taxonomy" id="1457234"/>
    <lineage>
        <taxon>Bacteria</taxon>
        <taxon>Bacillati</taxon>
        <taxon>Actinomycetota</taxon>
        <taxon>Actinomycetes</taxon>
        <taxon>Propionibacteriales</taxon>
        <taxon>Nocardioidaceae</taxon>
        <taxon>Nocardioides</taxon>
    </lineage>
</organism>
<dbReference type="AlphaFoldDB" id="A0A6P0HK79"/>
<evidence type="ECO:0000313" key="1">
    <source>
        <dbReference type="EMBL" id="NEN78670.1"/>
    </source>
</evidence>
<proteinExistence type="predicted"/>
<dbReference type="RefSeq" id="WP_163772216.1">
    <property type="nucleotide sequence ID" value="NZ_JAAGXA010000006.1"/>
</dbReference>
<keyword evidence="2" id="KW-1185">Reference proteome</keyword>
<sequence>MSGYSLGHISEQLTERDYLLIADITRYRLATTRQLQRLHFDHRHSARSLRPAPARAT</sequence>
<dbReference type="EMBL" id="JAAGXA010000006">
    <property type="protein sequence ID" value="NEN78670.1"/>
    <property type="molecule type" value="Genomic_DNA"/>
</dbReference>
<reference evidence="1 2" key="1">
    <citation type="journal article" date="2014" name="Int. J. Syst. Evol. Microbiol.">
        <title>Nocardioides zeae sp. nov., isolated from the stem of Zea mays.</title>
        <authorList>
            <person name="Glaeser S.P."/>
            <person name="McInroy J.A."/>
            <person name="Busse H.J."/>
            <person name="Kampfer P."/>
        </authorList>
    </citation>
    <scope>NUCLEOTIDE SEQUENCE [LARGE SCALE GENOMIC DNA]</scope>
    <source>
        <strain evidence="1 2">JCM 30728</strain>
    </source>
</reference>
<name>A0A6P0HK79_9ACTN</name>
<accession>A0A6P0HK79</accession>
<protein>
    <submittedName>
        <fullName evidence="1">Uncharacterized protein</fullName>
    </submittedName>
</protein>
<gene>
    <name evidence="1" type="ORF">G3T38_10310</name>
</gene>
<comment type="caution">
    <text evidence="1">The sequence shown here is derived from an EMBL/GenBank/DDBJ whole genome shotgun (WGS) entry which is preliminary data.</text>
</comment>
<evidence type="ECO:0000313" key="2">
    <source>
        <dbReference type="Proteomes" id="UP000468687"/>
    </source>
</evidence>
<dbReference type="Proteomes" id="UP000468687">
    <property type="component" value="Unassembled WGS sequence"/>
</dbReference>